<feature type="domain" description="Scaffold protein Nfu/NifU N-terminal" evidence="1">
    <location>
        <begin position="6"/>
        <end position="91"/>
    </location>
</feature>
<gene>
    <name evidence="2" type="ORF">IPV69_08860</name>
</gene>
<dbReference type="InterPro" id="IPR014824">
    <property type="entry name" value="Nfu/NifU_N"/>
</dbReference>
<dbReference type="Gene3D" id="3.30.1370.70">
    <property type="entry name" value="Scaffold protein Nfu/NifU, N-terminal domain"/>
    <property type="match status" value="1"/>
</dbReference>
<evidence type="ECO:0000313" key="3">
    <source>
        <dbReference type="Proteomes" id="UP000593765"/>
    </source>
</evidence>
<dbReference type="SUPFAM" id="SSF110836">
    <property type="entry name" value="Hypothetical protein SAV1430"/>
    <property type="match status" value="1"/>
</dbReference>
<reference evidence="2 3" key="1">
    <citation type="submission" date="2020-10" db="EMBL/GenBank/DDBJ databases">
        <title>Wide distribution of Phycisphaera-like planctomycetes from WD2101 soil group in peatlands and genome analysis of the first cultivated representative.</title>
        <authorList>
            <person name="Dedysh S.N."/>
            <person name="Beletsky A.V."/>
            <person name="Ivanova A."/>
            <person name="Kulichevskaya I.S."/>
            <person name="Suzina N.E."/>
            <person name="Philippov D.A."/>
            <person name="Rakitin A.L."/>
            <person name="Mardanov A.V."/>
            <person name="Ravin N.V."/>
        </authorList>
    </citation>
    <scope>NUCLEOTIDE SEQUENCE [LARGE SCALE GENOMIC DNA]</scope>
    <source>
        <strain evidence="2 3">M1803</strain>
    </source>
</reference>
<sequence length="95" mass="10488">MAFNVVAVQETPNPNAKKILLDRAISDVPLSFRTEEAASKNPLAQRLMSIPGVVGLLMLHDFVTISKSSEARWADISRKARRILAEDQTVRGNNT</sequence>
<dbReference type="InterPro" id="IPR036498">
    <property type="entry name" value="Nfu/NifU_N_sf"/>
</dbReference>
<dbReference type="AlphaFoldDB" id="A0A7M2X132"/>
<protein>
    <submittedName>
        <fullName evidence="2">NifU N-terminal domain-containing protein</fullName>
    </submittedName>
</protein>
<keyword evidence="3" id="KW-1185">Reference proteome</keyword>
<dbReference type="RefSeq" id="WP_206294730.1">
    <property type="nucleotide sequence ID" value="NZ_CP063458.1"/>
</dbReference>
<evidence type="ECO:0000313" key="2">
    <source>
        <dbReference type="EMBL" id="QOV91447.1"/>
    </source>
</evidence>
<evidence type="ECO:0000259" key="1">
    <source>
        <dbReference type="SMART" id="SM00932"/>
    </source>
</evidence>
<dbReference type="Pfam" id="PF08712">
    <property type="entry name" value="Nfu_N"/>
    <property type="match status" value="1"/>
</dbReference>
<accession>A0A7M2X132</accession>
<organism evidence="2 3">
    <name type="scientific">Humisphaera borealis</name>
    <dbReference type="NCBI Taxonomy" id="2807512"/>
    <lineage>
        <taxon>Bacteria</taxon>
        <taxon>Pseudomonadati</taxon>
        <taxon>Planctomycetota</taxon>
        <taxon>Phycisphaerae</taxon>
        <taxon>Tepidisphaerales</taxon>
        <taxon>Tepidisphaeraceae</taxon>
        <taxon>Humisphaera</taxon>
    </lineage>
</organism>
<dbReference type="KEGG" id="hbs:IPV69_08860"/>
<dbReference type="Proteomes" id="UP000593765">
    <property type="component" value="Chromosome"/>
</dbReference>
<dbReference type="EMBL" id="CP063458">
    <property type="protein sequence ID" value="QOV91447.1"/>
    <property type="molecule type" value="Genomic_DNA"/>
</dbReference>
<proteinExistence type="predicted"/>
<name>A0A7M2X132_9BACT</name>
<dbReference type="SMART" id="SM00932">
    <property type="entry name" value="Nfu_N"/>
    <property type="match status" value="1"/>
</dbReference>